<dbReference type="EMBL" id="PGOL01001443">
    <property type="protein sequence ID" value="PKI58081.1"/>
    <property type="molecule type" value="Genomic_DNA"/>
</dbReference>
<protein>
    <submittedName>
        <fullName evidence="2">Uncharacterized protein</fullName>
    </submittedName>
</protein>
<keyword evidence="3" id="KW-1185">Reference proteome</keyword>
<accession>A0A2I0JPB4</accession>
<feature type="region of interest" description="Disordered" evidence="1">
    <location>
        <begin position="1"/>
        <end position="46"/>
    </location>
</feature>
<evidence type="ECO:0000313" key="2">
    <source>
        <dbReference type="EMBL" id="PKI58081.1"/>
    </source>
</evidence>
<comment type="caution">
    <text evidence="2">The sequence shown here is derived from an EMBL/GenBank/DDBJ whole genome shotgun (WGS) entry which is preliminary data.</text>
</comment>
<name>A0A2I0JPB4_PUNGR</name>
<reference evidence="2 3" key="1">
    <citation type="submission" date="2017-11" db="EMBL/GenBank/DDBJ databases">
        <title>De-novo sequencing of pomegranate (Punica granatum L.) genome.</title>
        <authorList>
            <person name="Akparov Z."/>
            <person name="Amiraslanov A."/>
            <person name="Hajiyeva S."/>
            <person name="Abbasov M."/>
            <person name="Kaur K."/>
            <person name="Hamwieh A."/>
            <person name="Solovyev V."/>
            <person name="Salamov A."/>
            <person name="Braich B."/>
            <person name="Kosarev P."/>
            <person name="Mahmoud A."/>
            <person name="Hajiyev E."/>
            <person name="Babayeva S."/>
            <person name="Izzatullayeva V."/>
            <person name="Mammadov A."/>
            <person name="Mammadov A."/>
            <person name="Sharifova S."/>
            <person name="Ojaghi J."/>
            <person name="Eynullazada K."/>
            <person name="Bayramov B."/>
            <person name="Abdulazimova A."/>
            <person name="Shahmuradov I."/>
        </authorList>
    </citation>
    <scope>NUCLEOTIDE SEQUENCE [LARGE SCALE GENOMIC DNA]</scope>
    <source>
        <strain evidence="3">cv. AG2017</strain>
        <tissue evidence="2">Leaf</tissue>
    </source>
</reference>
<proteinExistence type="predicted"/>
<evidence type="ECO:0000256" key="1">
    <source>
        <dbReference type="SAM" id="MobiDB-lite"/>
    </source>
</evidence>
<organism evidence="2 3">
    <name type="scientific">Punica granatum</name>
    <name type="common">Pomegranate</name>
    <dbReference type="NCBI Taxonomy" id="22663"/>
    <lineage>
        <taxon>Eukaryota</taxon>
        <taxon>Viridiplantae</taxon>
        <taxon>Streptophyta</taxon>
        <taxon>Embryophyta</taxon>
        <taxon>Tracheophyta</taxon>
        <taxon>Spermatophyta</taxon>
        <taxon>Magnoliopsida</taxon>
        <taxon>eudicotyledons</taxon>
        <taxon>Gunneridae</taxon>
        <taxon>Pentapetalae</taxon>
        <taxon>rosids</taxon>
        <taxon>malvids</taxon>
        <taxon>Myrtales</taxon>
        <taxon>Lythraceae</taxon>
        <taxon>Punica</taxon>
    </lineage>
</organism>
<dbReference type="AlphaFoldDB" id="A0A2I0JPB4"/>
<sequence>MPIGFESTPLQRTTDAGATSTIGDDNCTSRPPQVERYGPEVGDHSKRRVKQEINKTVTLGSCILRGPGIPKGNGEVINSNTIPDRLFYRTQSSKADSSSSTAGD</sequence>
<gene>
    <name evidence="2" type="ORF">CRG98_021508</name>
</gene>
<evidence type="ECO:0000313" key="3">
    <source>
        <dbReference type="Proteomes" id="UP000233551"/>
    </source>
</evidence>
<feature type="compositionally biased region" description="Polar residues" evidence="1">
    <location>
        <begin position="8"/>
        <end position="31"/>
    </location>
</feature>
<dbReference type="Proteomes" id="UP000233551">
    <property type="component" value="Unassembled WGS sequence"/>
</dbReference>